<evidence type="ECO:0000256" key="4">
    <source>
        <dbReference type="ARBA" id="ARBA00023186"/>
    </source>
</evidence>
<dbReference type="InterPro" id="IPR039247">
    <property type="entry name" value="KhpB"/>
</dbReference>
<name>A0ABY6Z3Z3_9BACL</name>
<protein>
    <recommendedName>
        <fullName evidence="6">RNA-binding protein KhpB</fullName>
    </recommendedName>
    <alternativeName>
        <fullName evidence="6">RNA-binding protein EloR</fullName>
    </alternativeName>
</protein>
<dbReference type="NCBIfam" id="NF041568">
    <property type="entry name" value="Jag_EloR"/>
    <property type="match status" value="1"/>
</dbReference>
<sequence length="217" mass="24445">MKRLVVTGRSVEEAVTSALVRLGVPRSQAQVRVISEPVKGLFGFFGGKDAEVEVIVQQTPQEMAKDFTEKVLERMGVRAEASIERDTETDAEFLVNIHCSDDVLPIVIGRHGSTLDSLQYLVNIVSNREYEGFVKFSLDAGDYRKRRRENLRRVADQAADRAVRTGRAVTLDAMSAADRKWVHSYLQSRVDITTLSEGQDPYRKVKIAPKRQSYRTS</sequence>
<keyword evidence="4 6" id="KW-0143">Chaperone</keyword>
<evidence type="ECO:0000256" key="3">
    <source>
        <dbReference type="ARBA" id="ARBA00022960"/>
    </source>
</evidence>
<dbReference type="InterPro" id="IPR036867">
    <property type="entry name" value="R3H_dom_sf"/>
</dbReference>
<dbReference type="InterPro" id="IPR034079">
    <property type="entry name" value="R3H_KhpB"/>
</dbReference>
<organism evidence="8 9">
    <name type="scientific">Alicyclobacillus dauci</name>
    <dbReference type="NCBI Taxonomy" id="1475485"/>
    <lineage>
        <taxon>Bacteria</taxon>
        <taxon>Bacillati</taxon>
        <taxon>Bacillota</taxon>
        <taxon>Bacilli</taxon>
        <taxon>Bacillales</taxon>
        <taxon>Alicyclobacillaceae</taxon>
        <taxon>Alicyclobacillus</taxon>
    </lineage>
</organism>
<dbReference type="InterPro" id="IPR032782">
    <property type="entry name" value="KhpB_N"/>
</dbReference>
<keyword evidence="1 6" id="KW-0963">Cytoplasm</keyword>
<dbReference type="CDD" id="cd02644">
    <property type="entry name" value="R3H_jag"/>
    <property type="match status" value="1"/>
</dbReference>
<evidence type="ECO:0000256" key="2">
    <source>
        <dbReference type="ARBA" id="ARBA00022884"/>
    </source>
</evidence>
<evidence type="ECO:0000313" key="9">
    <source>
        <dbReference type="Proteomes" id="UP001164803"/>
    </source>
</evidence>
<evidence type="ECO:0000256" key="6">
    <source>
        <dbReference type="HAMAP-Rule" id="MF_00867"/>
    </source>
</evidence>
<dbReference type="SMART" id="SM01245">
    <property type="entry name" value="Jag_N"/>
    <property type="match status" value="1"/>
</dbReference>
<dbReference type="PANTHER" id="PTHR35800">
    <property type="entry name" value="PROTEIN JAG"/>
    <property type="match status" value="1"/>
</dbReference>
<feature type="domain" description="R3H" evidence="7">
    <location>
        <begin position="145"/>
        <end position="211"/>
    </location>
</feature>
<dbReference type="InterPro" id="IPR001374">
    <property type="entry name" value="R3H_dom"/>
</dbReference>
<comment type="function">
    <text evidence="6">A probable RNA chaperone. Forms a complex with KhpA which binds to cellular RNA and controls its expression. Plays a role in peptidoglycan (PG) homeostasis and cell length regulation.</text>
</comment>
<evidence type="ECO:0000256" key="1">
    <source>
        <dbReference type="ARBA" id="ARBA00022490"/>
    </source>
</evidence>
<gene>
    <name evidence="6" type="primary">khpB</name>
    <name evidence="6" type="synonym">eloR</name>
    <name evidence="8" type="ORF">NZD86_23085</name>
</gene>
<dbReference type="Pfam" id="PF13083">
    <property type="entry name" value="KH_KhpA-B"/>
    <property type="match status" value="1"/>
</dbReference>
<keyword evidence="9" id="KW-1185">Reference proteome</keyword>
<evidence type="ECO:0000256" key="5">
    <source>
        <dbReference type="ARBA" id="ARBA00023316"/>
    </source>
</evidence>
<dbReference type="Pfam" id="PF14804">
    <property type="entry name" value="Jag_N"/>
    <property type="match status" value="1"/>
</dbReference>
<dbReference type="Gene3D" id="3.30.300.20">
    <property type="match status" value="1"/>
</dbReference>
<comment type="domain">
    <text evidence="6">Has an N-terminal Jag-N domain and 2 RNA-binding domains (KH and R3H).</text>
</comment>
<dbReference type="InterPro" id="IPR015946">
    <property type="entry name" value="KH_dom-like_a/b"/>
</dbReference>
<dbReference type="Proteomes" id="UP001164803">
    <property type="component" value="Chromosome"/>
</dbReference>
<accession>A0ABY6Z3Z3</accession>
<keyword evidence="2 6" id="KW-0694">RNA-binding</keyword>
<proteinExistence type="inferred from homology"/>
<dbReference type="PROSITE" id="PS51061">
    <property type="entry name" value="R3H"/>
    <property type="match status" value="1"/>
</dbReference>
<feature type="region of interest" description="Jag_N domain" evidence="6">
    <location>
        <begin position="5"/>
        <end position="55"/>
    </location>
</feature>
<dbReference type="Gene3D" id="3.30.30.80">
    <property type="entry name" value="probable RNA-binding protein from clostridium symbiosum atcc 14940"/>
    <property type="match status" value="1"/>
</dbReference>
<evidence type="ECO:0000313" key="8">
    <source>
        <dbReference type="EMBL" id="WAH37004.1"/>
    </source>
</evidence>
<evidence type="ECO:0000259" key="7">
    <source>
        <dbReference type="PROSITE" id="PS51061"/>
    </source>
</evidence>
<comment type="subunit">
    <text evidence="6">Forms a complex with KhpA.</text>
</comment>
<dbReference type="InterPro" id="IPR038247">
    <property type="entry name" value="Jag_N_dom_sf"/>
</dbReference>
<dbReference type="Pfam" id="PF01424">
    <property type="entry name" value="R3H"/>
    <property type="match status" value="1"/>
</dbReference>
<dbReference type="InterPro" id="IPR038008">
    <property type="entry name" value="Jag_KH"/>
</dbReference>
<dbReference type="Gene3D" id="3.30.1370.50">
    <property type="entry name" value="R3H-like domain"/>
    <property type="match status" value="1"/>
</dbReference>
<dbReference type="EMBL" id="CP104064">
    <property type="protein sequence ID" value="WAH37004.1"/>
    <property type="molecule type" value="Genomic_DNA"/>
</dbReference>
<dbReference type="HAMAP" id="MF_00867">
    <property type="entry name" value="KhpB"/>
    <property type="match status" value="1"/>
</dbReference>
<dbReference type="CDD" id="cd02414">
    <property type="entry name" value="KH-II_Jag"/>
    <property type="match status" value="1"/>
</dbReference>
<dbReference type="SMART" id="SM00393">
    <property type="entry name" value="R3H"/>
    <property type="match status" value="1"/>
</dbReference>
<dbReference type="RefSeq" id="WP_268044433.1">
    <property type="nucleotide sequence ID" value="NZ_CP104064.1"/>
</dbReference>
<dbReference type="PANTHER" id="PTHR35800:SF1">
    <property type="entry name" value="RNA-BINDING PROTEIN KHPB"/>
    <property type="match status" value="1"/>
</dbReference>
<keyword evidence="5 6" id="KW-0961">Cell wall biogenesis/degradation</keyword>
<comment type="similarity">
    <text evidence="6">Belongs to the KhpB RNA-binding protein family.</text>
</comment>
<reference evidence="8" key="1">
    <citation type="submission" date="2022-08" db="EMBL/GenBank/DDBJ databases">
        <title>Alicyclobacillus dauci DSM2870, complete genome.</title>
        <authorList>
            <person name="Wang Q."/>
            <person name="Cai R."/>
            <person name="Wang Z."/>
        </authorList>
    </citation>
    <scope>NUCLEOTIDE SEQUENCE</scope>
    <source>
        <strain evidence="8">DSM 28700</strain>
    </source>
</reference>
<keyword evidence="3 6" id="KW-0133">Cell shape</keyword>
<comment type="subcellular location">
    <subcellularLocation>
        <location evidence="6">Cytoplasm</location>
    </subcellularLocation>
</comment>